<evidence type="ECO:0000259" key="1">
    <source>
        <dbReference type="Pfam" id="PF18735"/>
    </source>
</evidence>
<keyword evidence="3" id="KW-1185">Reference proteome</keyword>
<dbReference type="AlphaFoldDB" id="A0A9X1XTU8"/>
<organism evidence="2 3">
    <name type="scientific">Flavobacterium pygoscelis</name>
    <dbReference type="NCBI Taxonomy" id="2893176"/>
    <lineage>
        <taxon>Bacteria</taxon>
        <taxon>Pseudomonadati</taxon>
        <taxon>Bacteroidota</taxon>
        <taxon>Flavobacteriia</taxon>
        <taxon>Flavobacteriales</taxon>
        <taxon>Flavobacteriaceae</taxon>
        <taxon>Flavobacterium</taxon>
    </lineage>
</organism>
<dbReference type="RefSeq" id="WP_248429152.1">
    <property type="nucleotide sequence ID" value="NZ_JALNUB010000012.1"/>
</dbReference>
<dbReference type="InterPro" id="IPR041519">
    <property type="entry name" value="HEPN_RiboL-PSP"/>
</dbReference>
<feature type="domain" description="RiboL-PSP-HEPN" evidence="1">
    <location>
        <begin position="14"/>
        <end position="197"/>
    </location>
</feature>
<protein>
    <submittedName>
        <fullName evidence="2">HEPN domain-containing protein</fullName>
    </submittedName>
</protein>
<comment type="caution">
    <text evidence="2">The sequence shown here is derived from an EMBL/GenBank/DDBJ whole genome shotgun (WGS) entry which is preliminary data.</text>
</comment>
<sequence>MENNISVFSTYEALLEELKELNAETQNKVISDEPDAFITQNINFFTKSFMITLCAYLESFLKDITMTIIDNTNQKLANSKITHNLVKWSILKKKELGELNDNDLLFEDLTIKITKKELDEFISGSPYKTEKLFKKIGIKLYEDIVYKEQKEKVISIVEKRNKIVHHNDSASDISFSDIQTNIDTINSYMKNINSIIKAELVK</sequence>
<reference evidence="2" key="1">
    <citation type="submission" date="2022-04" db="EMBL/GenBank/DDBJ databases">
        <title>Flavobacterium pygoscelis sp. nov. isolated from Chinstrap chick (Pygoscelis antarcticus).</title>
        <authorList>
            <person name="Irgang R."/>
            <person name="Poblete-Morales M."/>
            <person name="Avendano-Herrera R."/>
        </authorList>
    </citation>
    <scope>NUCLEOTIDE SEQUENCE</scope>
    <source>
        <strain evidence="2">I-SCBP12n</strain>
    </source>
</reference>
<evidence type="ECO:0000313" key="2">
    <source>
        <dbReference type="EMBL" id="MCK8143117.1"/>
    </source>
</evidence>
<proteinExistence type="predicted"/>
<dbReference type="Proteomes" id="UP001139260">
    <property type="component" value="Unassembled WGS sequence"/>
</dbReference>
<dbReference type="Pfam" id="PF18735">
    <property type="entry name" value="HEPN_RiboL-PSP"/>
    <property type="match status" value="1"/>
</dbReference>
<gene>
    <name evidence="2" type="ORF">MW871_14600</name>
</gene>
<dbReference type="EMBL" id="JALNUB010000012">
    <property type="protein sequence ID" value="MCK8143117.1"/>
    <property type="molecule type" value="Genomic_DNA"/>
</dbReference>
<evidence type="ECO:0000313" key="3">
    <source>
        <dbReference type="Proteomes" id="UP001139260"/>
    </source>
</evidence>
<accession>A0A9X1XTU8</accession>
<name>A0A9X1XTU8_9FLAO</name>